<evidence type="ECO:0000256" key="1">
    <source>
        <dbReference type="SAM" id="MobiDB-lite"/>
    </source>
</evidence>
<dbReference type="EMBL" id="KZ857452">
    <property type="protein sequence ID" value="RDX44297.1"/>
    <property type="molecule type" value="Genomic_DNA"/>
</dbReference>
<evidence type="ECO:0000256" key="2">
    <source>
        <dbReference type="SAM" id="Phobius"/>
    </source>
</evidence>
<feature type="compositionally biased region" description="Low complexity" evidence="1">
    <location>
        <begin position="212"/>
        <end position="223"/>
    </location>
</feature>
<keyword evidence="2" id="KW-1133">Transmembrane helix</keyword>
<name>A0A371CVJ6_9APHY</name>
<protein>
    <submittedName>
        <fullName evidence="3">Uncharacterized protein</fullName>
    </submittedName>
</protein>
<gene>
    <name evidence="3" type="ORF">OH76DRAFT_1108283</name>
</gene>
<keyword evidence="2" id="KW-0472">Membrane</keyword>
<accession>A0A371CVJ6</accession>
<dbReference type="Proteomes" id="UP000256964">
    <property type="component" value="Unassembled WGS sequence"/>
</dbReference>
<evidence type="ECO:0000313" key="4">
    <source>
        <dbReference type="Proteomes" id="UP000256964"/>
    </source>
</evidence>
<evidence type="ECO:0000313" key="3">
    <source>
        <dbReference type="EMBL" id="RDX44297.1"/>
    </source>
</evidence>
<feature type="compositionally biased region" description="Acidic residues" evidence="1">
    <location>
        <begin position="224"/>
        <end position="235"/>
    </location>
</feature>
<keyword evidence="2" id="KW-0812">Transmembrane</keyword>
<feature type="transmembrane region" description="Helical" evidence="2">
    <location>
        <begin position="13"/>
        <end position="31"/>
    </location>
</feature>
<reference evidence="3 4" key="1">
    <citation type="journal article" date="2018" name="Biotechnol. Biofuels">
        <title>Integrative visual omics of the white-rot fungus Polyporus brumalis exposes the biotechnological potential of its oxidative enzymes for delignifying raw plant biomass.</title>
        <authorList>
            <person name="Miyauchi S."/>
            <person name="Rancon A."/>
            <person name="Drula E."/>
            <person name="Hage H."/>
            <person name="Chaduli D."/>
            <person name="Favel A."/>
            <person name="Grisel S."/>
            <person name="Henrissat B."/>
            <person name="Herpoel-Gimbert I."/>
            <person name="Ruiz-Duenas F.J."/>
            <person name="Chevret D."/>
            <person name="Hainaut M."/>
            <person name="Lin J."/>
            <person name="Wang M."/>
            <person name="Pangilinan J."/>
            <person name="Lipzen A."/>
            <person name="Lesage-Meessen L."/>
            <person name="Navarro D."/>
            <person name="Riley R."/>
            <person name="Grigoriev I.V."/>
            <person name="Zhou S."/>
            <person name="Raouche S."/>
            <person name="Rosso M.N."/>
        </authorList>
    </citation>
    <scope>NUCLEOTIDE SEQUENCE [LARGE SCALE GENOMIC DNA]</scope>
    <source>
        <strain evidence="3 4">BRFM 1820</strain>
    </source>
</reference>
<feature type="region of interest" description="Disordered" evidence="1">
    <location>
        <begin position="199"/>
        <end position="241"/>
    </location>
</feature>
<feature type="compositionally biased region" description="Acidic residues" evidence="1">
    <location>
        <begin position="202"/>
        <end position="211"/>
    </location>
</feature>
<keyword evidence="4" id="KW-1185">Reference proteome</keyword>
<proteinExistence type="predicted"/>
<dbReference type="AlphaFoldDB" id="A0A371CVJ6"/>
<organism evidence="3 4">
    <name type="scientific">Lentinus brumalis</name>
    <dbReference type="NCBI Taxonomy" id="2498619"/>
    <lineage>
        <taxon>Eukaryota</taxon>
        <taxon>Fungi</taxon>
        <taxon>Dikarya</taxon>
        <taxon>Basidiomycota</taxon>
        <taxon>Agaricomycotina</taxon>
        <taxon>Agaricomycetes</taxon>
        <taxon>Polyporales</taxon>
        <taxon>Polyporaceae</taxon>
        <taxon>Lentinus</taxon>
    </lineage>
</organism>
<dbReference type="OrthoDB" id="2798046at2759"/>
<sequence>MTAMDVPQPSLRAAYNILLASLFAFISYLFGRPVYGHKLSIGRFNLSGAHDIKYEASVASKTYSFTFTAASLTWRVHRPRSTDPRWCTITCDSIFYTSTTGDISTARLEAVLWFFPVYFRQTAGPWADINIDGLRIRVCRSTETPYFVQRLRENLVGTFLTGEILRADVFRTAFKFAGLTQRPESKPQGYTKPEDMLHAEDSTEDAGDDESTGTSGDDGYASAGDDEESEQEEEEFHTKPLTRYDDDEMAFNALARTLHINNREGRIYTFGRIDSQIRRDWMRDRGSLVLIAEECRWVRVPFPFERVAPRTGFTQLLSSFFHFPIDLVRTFNLPVSSTNLYITRVDVTFDTFRLRDAELLKQGFSLIHEKTITSGIDWSDAFLDAVMYASRPAPDSDDKHEEAAEDGRD</sequence>